<dbReference type="SUPFAM" id="SSF56784">
    <property type="entry name" value="HAD-like"/>
    <property type="match status" value="1"/>
</dbReference>
<dbReference type="SFLD" id="SFLDS00003">
    <property type="entry name" value="Haloacid_Dehalogenase"/>
    <property type="match status" value="1"/>
</dbReference>
<proteinExistence type="predicted"/>
<dbReference type="AlphaFoldDB" id="A0A370HZZ6"/>
<dbReference type="STRING" id="1210086.GCA_001613105_05928"/>
<gene>
    <name evidence="1" type="ORF">DFR76_110208</name>
</gene>
<dbReference type="SFLD" id="SFLDG01129">
    <property type="entry name" value="C1.5:_HAD__Beta-PGM__Phosphata"/>
    <property type="match status" value="1"/>
</dbReference>
<dbReference type="PRINTS" id="PR00413">
    <property type="entry name" value="HADHALOGNASE"/>
</dbReference>
<dbReference type="Pfam" id="PF00702">
    <property type="entry name" value="Hydrolase"/>
    <property type="match status" value="1"/>
</dbReference>
<dbReference type="PANTHER" id="PTHR43611:SF3">
    <property type="entry name" value="FLAVIN MONONUCLEOTIDE HYDROLASE 1, CHLOROPLATIC"/>
    <property type="match status" value="1"/>
</dbReference>
<sequence>MGVRAVIFDIGGVLEITTEMTFLGEWIRRLGLSARHLDTDLIDLWPAGELGTVTESDVHDTLCRTLAIDQHTADALLADMWTQYLGTANTALIDYLRALRPRYRTGLLSNSFVGARERERAAYGFEHDVDEIVYSHEVGLAKPDPAIYRLACTRLGVTPEETVFVDDSPSAVAAARALGMTAIHHSANEATIAAVNSVLAQEPDERPICNSSL</sequence>
<reference evidence="1 2" key="1">
    <citation type="submission" date="2018-07" db="EMBL/GenBank/DDBJ databases">
        <title>Genomic Encyclopedia of Type Strains, Phase IV (KMG-IV): sequencing the most valuable type-strain genomes for metagenomic binning, comparative biology and taxonomic classification.</title>
        <authorList>
            <person name="Goeker M."/>
        </authorList>
    </citation>
    <scope>NUCLEOTIDE SEQUENCE [LARGE SCALE GENOMIC DNA]</scope>
    <source>
        <strain evidence="1 2">DSM 44290</strain>
    </source>
</reference>
<dbReference type="PANTHER" id="PTHR43611">
    <property type="entry name" value="ALPHA-D-GLUCOSE 1-PHOSPHATE PHOSPHATASE"/>
    <property type="match status" value="1"/>
</dbReference>
<dbReference type="EMBL" id="QQBC01000010">
    <property type="protein sequence ID" value="RDI63511.1"/>
    <property type="molecule type" value="Genomic_DNA"/>
</dbReference>
<dbReference type="Gene3D" id="1.10.150.240">
    <property type="entry name" value="Putative phosphatase, domain 2"/>
    <property type="match status" value="1"/>
</dbReference>
<dbReference type="NCBIfam" id="TIGR01509">
    <property type="entry name" value="HAD-SF-IA-v3"/>
    <property type="match status" value="1"/>
</dbReference>
<dbReference type="NCBIfam" id="TIGR01549">
    <property type="entry name" value="HAD-SF-IA-v1"/>
    <property type="match status" value="1"/>
</dbReference>
<dbReference type="Gene3D" id="3.40.50.1000">
    <property type="entry name" value="HAD superfamily/HAD-like"/>
    <property type="match status" value="1"/>
</dbReference>
<organism evidence="1 2">
    <name type="scientific">Nocardia pseudobrasiliensis</name>
    <dbReference type="NCBI Taxonomy" id="45979"/>
    <lineage>
        <taxon>Bacteria</taxon>
        <taxon>Bacillati</taxon>
        <taxon>Actinomycetota</taxon>
        <taxon>Actinomycetes</taxon>
        <taxon>Mycobacteriales</taxon>
        <taxon>Nocardiaceae</taxon>
        <taxon>Nocardia</taxon>
    </lineage>
</organism>
<keyword evidence="2" id="KW-1185">Reference proteome</keyword>
<dbReference type="CDD" id="cd02603">
    <property type="entry name" value="HAD_sEH-N_like"/>
    <property type="match status" value="1"/>
</dbReference>
<dbReference type="GO" id="GO:0016787">
    <property type="term" value="F:hydrolase activity"/>
    <property type="evidence" value="ECO:0007669"/>
    <property type="project" value="UniProtKB-KW"/>
</dbReference>
<evidence type="ECO:0000313" key="1">
    <source>
        <dbReference type="EMBL" id="RDI63511.1"/>
    </source>
</evidence>
<dbReference type="InterPro" id="IPR023214">
    <property type="entry name" value="HAD_sf"/>
</dbReference>
<dbReference type="InterPro" id="IPR006439">
    <property type="entry name" value="HAD-SF_hydro_IA"/>
</dbReference>
<accession>A0A370HZZ6</accession>
<dbReference type="InterPro" id="IPR036412">
    <property type="entry name" value="HAD-like_sf"/>
</dbReference>
<protein>
    <submittedName>
        <fullName evidence="1">Putative hydrolase of the HAD superfamily</fullName>
    </submittedName>
</protein>
<name>A0A370HZZ6_9NOCA</name>
<keyword evidence="1" id="KW-0378">Hydrolase</keyword>
<comment type="caution">
    <text evidence="1">The sequence shown here is derived from an EMBL/GenBank/DDBJ whole genome shotgun (WGS) entry which is preliminary data.</text>
</comment>
<dbReference type="InterPro" id="IPR023198">
    <property type="entry name" value="PGP-like_dom2"/>
</dbReference>
<evidence type="ECO:0000313" key="2">
    <source>
        <dbReference type="Proteomes" id="UP000254869"/>
    </source>
</evidence>
<dbReference type="RefSeq" id="WP_068004746.1">
    <property type="nucleotide sequence ID" value="NZ_QQBC01000010.1"/>
</dbReference>
<dbReference type="Proteomes" id="UP000254869">
    <property type="component" value="Unassembled WGS sequence"/>
</dbReference>